<reference evidence="6 7" key="1">
    <citation type="submission" date="2020-02" db="EMBL/GenBank/DDBJ databases">
        <authorList>
            <person name="Dziuba M."/>
            <person name="Kuznetsov B."/>
            <person name="Mardanov A."/>
            <person name="Ravin N."/>
            <person name="Grouzdev D."/>
        </authorList>
    </citation>
    <scope>NUCLEOTIDE SEQUENCE [LARGE SCALE GENOMIC DNA]</scope>
    <source>
        <strain evidence="6 7">SpK</strain>
    </source>
</reference>
<evidence type="ECO:0000256" key="1">
    <source>
        <dbReference type="ARBA" id="ARBA00009477"/>
    </source>
</evidence>
<evidence type="ECO:0000259" key="4">
    <source>
        <dbReference type="Pfam" id="PF25967"/>
    </source>
</evidence>
<evidence type="ECO:0000259" key="5">
    <source>
        <dbReference type="Pfam" id="PF25973"/>
    </source>
</evidence>
<evidence type="ECO:0000256" key="2">
    <source>
        <dbReference type="SAM" id="SignalP"/>
    </source>
</evidence>
<dbReference type="Gene3D" id="1.10.287.470">
    <property type="entry name" value="Helix hairpin bin"/>
    <property type="match status" value="1"/>
</dbReference>
<dbReference type="InterPro" id="IPR058647">
    <property type="entry name" value="BSH_CzcB-like"/>
</dbReference>
<name>A0A7C9UWY1_9PROT</name>
<proteinExistence type="inferred from homology"/>
<protein>
    <submittedName>
        <fullName evidence="6">Efflux RND transporter periplasmic adaptor subunit</fullName>
    </submittedName>
</protein>
<dbReference type="Gene3D" id="2.40.30.170">
    <property type="match status" value="1"/>
</dbReference>
<feature type="signal peptide" evidence="2">
    <location>
        <begin position="1"/>
        <end position="20"/>
    </location>
</feature>
<dbReference type="Proteomes" id="UP000480684">
    <property type="component" value="Unassembled WGS sequence"/>
</dbReference>
<dbReference type="RefSeq" id="WP_163682430.1">
    <property type="nucleotide sequence ID" value="NZ_JAAIYP010000044.1"/>
</dbReference>
<dbReference type="Pfam" id="PF25973">
    <property type="entry name" value="BSH_CzcB"/>
    <property type="match status" value="1"/>
</dbReference>
<dbReference type="EMBL" id="JAAIYP010000044">
    <property type="protein sequence ID" value="NFV81926.1"/>
    <property type="molecule type" value="Genomic_DNA"/>
</dbReference>
<dbReference type="Pfam" id="PF25954">
    <property type="entry name" value="Beta-barrel_RND_2"/>
    <property type="match status" value="1"/>
</dbReference>
<dbReference type="AlphaFoldDB" id="A0A7C9UWY1"/>
<feature type="domain" description="CusB-like beta-barrel" evidence="3">
    <location>
        <begin position="193"/>
        <end position="265"/>
    </location>
</feature>
<dbReference type="PANTHER" id="PTHR30469:SF33">
    <property type="entry name" value="SLR1207 PROTEIN"/>
    <property type="match status" value="1"/>
</dbReference>
<comment type="similarity">
    <text evidence="1">Belongs to the membrane fusion protein (MFP) (TC 8.A.1) family.</text>
</comment>
<dbReference type="InterPro" id="IPR006143">
    <property type="entry name" value="RND_pump_MFP"/>
</dbReference>
<dbReference type="Pfam" id="PF25967">
    <property type="entry name" value="RND-MFP_C"/>
    <property type="match status" value="1"/>
</dbReference>
<evidence type="ECO:0000313" key="7">
    <source>
        <dbReference type="Proteomes" id="UP000480684"/>
    </source>
</evidence>
<dbReference type="GO" id="GO:1990281">
    <property type="term" value="C:efflux pump complex"/>
    <property type="evidence" value="ECO:0007669"/>
    <property type="project" value="TreeGrafter"/>
</dbReference>
<gene>
    <name evidence="6" type="ORF">G4223_17595</name>
</gene>
<dbReference type="PANTHER" id="PTHR30469">
    <property type="entry name" value="MULTIDRUG RESISTANCE PROTEIN MDTA"/>
    <property type="match status" value="1"/>
</dbReference>
<keyword evidence="2" id="KW-0732">Signal</keyword>
<dbReference type="NCBIfam" id="TIGR01730">
    <property type="entry name" value="RND_mfp"/>
    <property type="match status" value="1"/>
</dbReference>
<keyword evidence="7" id="KW-1185">Reference proteome</keyword>
<comment type="caution">
    <text evidence="6">The sequence shown here is derived from an EMBL/GenBank/DDBJ whole genome shotgun (WGS) entry which is preliminary data.</text>
</comment>
<feature type="chain" id="PRO_5028914577" evidence="2">
    <location>
        <begin position="21"/>
        <end position="337"/>
    </location>
</feature>
<dbReference type="SUPFAM" id="SSF111369">
    <property type="entry name" value="HlyD-like secretion proteins"/>
    <property type="match status" value="1"/>
</dbReference>
<dbReference type="Gene3D" id="2.40.420.20">
    <property type="match status" value="1"/>
</dbReference>
<dbReference type="GO" id="GO:0015562">
    <property type="term" value="F:efflux transmembrane transporter activity"/>
    <property type="evidence" value="ECO:0007669"/>
    <property type="project" value="TreeGrafter"/>
</dbReference>
<dbReference type="Gene3D" id="2.40.50.100">
    <property type="match status" value="1"/>
</dbReference>
<dbReference type="InterPro" id="IPR058627">
    <property type="entry name" value="MdtA-like_C"/>
</dbReference>
<evidence type="ECO:0000259" key="3">
    <source>
        <dbReference type="Pfam" id="PF25954"/>
    </source>
</evidence>
<sequence length="337" mass="36671">MTSRRLRRLLLSLLVLAALAAAGGAWWFRNSARVVELAQPTRGPAVEAVYATGVVEPENWAKVAAVTPGRLAEILVREGEHVTRGHPLARLDDREAGARVAELEAKAAYWREQMNRSAALVQSGVRSRDAYEKDKSELNQITAAIAASRQRRADLLVVAPIDGQVMRRDFEVGEVVGVNDVLFWIGDPRPLRLTVDVDEEDIPRVQPGQKVLIKSDSFPGQVLEARVGRVTPKGDPINKTFRVRVTLPDDTPLMVGMTTEVNIVTAETADALLVPSTALVDGKVYVAEDGVASERPVTIGIRGRNRIEVKDGLSAEDRVLAAPPTGLKPGERVRAKP</sequence>
<accession>A0A7C9UWY1</accession>
<feature type="domain" description="Multidrug resistance protein MdtA-like C-terminal permuted SH3" evidence="4">
    <location>
        <begin position="270"/>
        <end position="319"/>
    </location>
</feature>
<organism evidence="6 7">
    <name type="scientific">Magnetospirillum aberrantis SpK</name>
    <dbReference type="NCBI Taxonomy" id="908842"/>
    <lineage>
        <taxon>Bacteria</taxon>
        <taxon>Pseudomonadati</taxon>
        <taxon>Pseudomonadota</taxon>
        <taxon>Alphaproteobacteria</taxon>
        <taxon>Rhodospirillales</taxon>
        <taxon>Rhodospirillaceae</taxon>
        <taxon>Magnetospirillum</taxon>
    </lineage>
</organism>
<feature type="domain" description="CzcB-like barrel-sandwich hybrid" evidence="5">
    <location>
        <begin position="61"/>
        <end position="187"/>
    </location>
</feature>
<evidence type="ECO:0000313" key="6">
    <source>
        <dbReference type="EMBL" id="NFV81926.1"/>
    </source>
</evidence>
<dbReference type="InterPro" id="IPR058792">
    <property type="entry name" value="Beta-barrel_RND_2"/>
</dbReference>